<keyword evidence="2" id="KW-1185">Reference proteome</keyword>
<comment type="caution">
    <text evidence="1">The sequence shown here is derived from an EMBL/GenBank/DDBJ whole genome shotgun (WGS) entry which is preliminary data.</text>
</comment>
<proteinExistence type="predicted"/>
<evidence type="ECO:0000313" key="2">
    <source>
        <dbReference type="Proteomes" id="UP000814128"/>
    </source>
</evidence>
<sequence>MAYTASPISLSYEDHYRLCSTLSSSTMKIITAAPARLYEARYDSPLNAWESSRIKGIVVFGHDSAARSSRRHTTSYWFKIVDIRRGKILWEHDVHQLIEYEAEMPFFHSLSAKPCKFGFRFDEDEDAAIFFQEVAQRVAEICKPFLDRPLHTPQSIHTRRRPVDRSMISAPVPQSFEHVSHMDGDHTASFNVAPEWSKLLQKLEGYGVDAEMVEENFEFVKGFLAGAEAMRSSPTSSPKMTTGTRLSPSSSRTSSVESFDRYEHNPNYYAHAKQTRNIASRKPMRPPYQYSN</sequence>
<dbReference type="Proteomes" id="UP000814128">
    <property type="component" value="Unassembled WGS sequence"/>
</dbReference>
<name>A0ACB8QK61_9AGAM</name>
<reference evidence="1" key="1">
    <citation type="submission" date="2021-02" db="EMBL/GenBank/DDBJ databases">
        <authorList>
            <consortium name="DOE Joint Genome Institute"/>
            <person name="Ahrendt S."/>
            <person name="Looney B.P."/>
            <person name="Miyauchi S."/>
            <person name="Morin E."/>
            <person name="Drula E."/>
            <person name="Courty P.E."/>
            <person name="Chicoki N."/>
            <person name="Fauchery L."/>
            <person name="Kohler A."/>
            <person name="Kuo A."/>
            <person name="Labutti K."/>
            <person name="Pangilinan J."/>
            <person name="Lipzen A."/>
            <person name="Riley R."/>
            <person name="Andreopoulos W."/>
            <person name="He G."/>
            <person name="Johnson J."/>
            <person name="Barry K.W."/>
            <person name="Grigoriev I.V."/>
            <person name="Nagy L."/>
            <person name="Hibbett D."/>
            <person name="Henrissat B."/>
            <person name="Matheny P.B."/>
            <person name="Labbe J."/>
            <person name="Martin F."/>
        </authorList>
    </citation>
    <scope>NUCLEOTIDE SEQUENCE</scope>
    <source>
        <strain evidence="1">EC-137</strain>
    </source>
</reference>
<protein>
    <submittedName>
        <fullName evidence="1">Uncharacterized protein</fullName>
    </submittedName>
</protein>
<evidence type="ECO:0000313" key="1">
    <source>
        <dbReference type="EMBL" id="KAI0032062.1"/>
    </source>
</evidence>
<gene>
    <name evidence="1" type="ORF">K488DRAFT_78698</name>
</gene>
<organism evidence="1 2">
    <name type="scientific">Vararia minispora EC-137</name>
    <dbReference type="NCBI Taxonomy" id="1314806"/>
    <lineage>
        <taxon>Eukaryota</taxon>
        <taxon>Fungi</taxon>
        <taxon>Dikarya</taxon>
        <taxon>Basidiomycota</taxon>
        <taxon>Agaricomycotina</taxon>
        <taxon>Agaricomycetes</taxon>
        <taxon>Russulales</taxon>
        <taxon>Lachnocladiaceae</taxon>
        <taxon>Vararia</taxon>
    </lineage>
</organism>
<accession>A0ACB8QK61</accession>
<reference evidence="1" key="2">
    <citation type="journal article" date="2022" name="New Phytol.">
        <title>Evolutionary transition to the ectomycorrhizal habit in the genomes of a hyperdiverse lineage of mushroom-forming fungi.</title>
        <authorList>
            <person name="Looney B."/>
            <person name="Miyauchi S."/>
            <person name="Morin E."/>
            <person name="Drula E."/>
            <person name="Courty P.E."/>
            <person name="Kohler A."/>
            <person name="Kuo A."/>
            <person name="LaButti K."/>
            <person name="Pangilinan J."/>
            <person name="Lipzen A."/>
            <person name="Riley R."/>
            <person name="Andreopoulos W."/>
            <person name="He G."/>
            <person name="Johnson J."/>
            <person name="Nolan M."/>
            <person name="Tritt A."/>
            <person name="Barry K.W."/>
            <person name="Grigoriev I.V."/>
            <person name="Nagy L.G."/>
            <person name="Hibbett D."/>
            <person name="Henrissat B."/>
            <person name="Matheny P.B."/>
            <person name="Labbe J."/>
            <person name="Martin F.M."/>
        </authorList>
    </citation>
    <scope>NUCLEOTIDE SEQUENCE</scope>
    <source>
        <strain evidence="1">EC-137</strain>
    </source>
</reference>
<dbReference type="EMBL" id="MU273558">
    <property type="protein sequence ID" value="KAI0032062.1"/>
    <property type="molecule type" value="Genomic_DNA"/>
</dbReference>